<keyword evidence="1" id="KW-0560">Oxidoreductase</keyword>
<dbReference type="InterPro" id="IPR036812">
    <property type="entry name" value="NAD(P)_OxRdtase_dom_sf"/>
</dbReference>
<evidence type="ECO:0000259" key="2">
    <source>
        <dbReference type="Pfam" id="PF00248"/>
    </source>
</evidence>
<accession>A0ABQ8WS12</accession>
<reference evidence="3 4" key="1">
    <citation type="journal article" date="2023" name="IMA Fungus">
        <title>Comparative genomic study of the Penicillium genus elucidates a diverse pangenome and 15 lateral gene transfer events.</title>
        <authorList>
            <person name="Petersen C."/>
            <person name="Sorensen T."/>
            <person name="Nielsen M.R."/>
            <person name="Sondergaard T.E."/>
            <person name="Sorensen J.L."/>
            <person name="Fitzpatrick D.A."/>
            <person name="Frisvad J.C."/>
            <person name="Nielsen K.L."/>
        </authorList>
    </citation>
    <scope>NUCLEOTIDE SEQUENCE [LARGE SCALE GENOMIC DNA]</scope>
    <source>
        <strain evidence="3 4">IBT 3361</strain>
    </source>
</reference>
<dbReference type="Proteomes" id="UP001220256">
    <property type="component" value="Unassembled WGS sequence"/>
</dbReference>
<name>A0ABQ8WS12_PENCH</name>
<dbReference type="PANTHER" id="PTHR43625:SF40">
    <property type="entry name" value="ALDO-KETO REDUCTASE YAKC [NADP(+)]"/>
    <property type="match status" value="1"/>
</dbReference>
<evidence type="ECO:0000256" key="1">
    <source>
        <dbReference type="ARBA" id="ARBA00023002"/>
    </source>
</evidence>
<dbReference type="Pfam" id="PF00248">
    <property type="entry name" value="Aldo_ket_red"/>
    <property type="match status" value="1"/>
</dbReference>
<comment type="caution">
    <text evidence="3">The sequence shown here is derived from an EMBL/GenBank/DDBJ whole genome shotgun (WGS) entry which is preliminary data.</text>
</comment>
<evidence type="ECO:0000313" key="4">
    <source>
        <dbReference type="Proteomes" id="UP001220256"/>
    </source>
</evidence>
<dbReference type="Gene3D" id="3.20.20.100">
    <property type="entry name" value="NADP-dependent oxidoreductase domain"/>
    <property type="match status" value="1"/>
</dbReference>
<dbReference type="SUPFAM" id="SSF51430">
    <property type="entry name" value="NAD(P)-linked oxidoreductase"/>
    <property type="match status" value="1"/>
</dbReference>
<gene>
    <name evidence="3" type="ORF">N7505_004057</name>
</gene>
<feature type="domain" description="NADP-dependent oxidoreductase" evidence="2">
    <location>
        <begin position="22"/>
        <end position="307"/>
    </location>
</feature>
<keyword evidence="4" id="KW-1185">Reference proteome</keyword>
<protein>
    <submittedName>
        <fullName evidence="3">Aldo/keto reductase</fullName>
    </submittedName>
</protein>
<dbReference type="InterPro" id="IPR050791">
    <property type="entry name" value="Aldo-Keto_reductase"/>
</dbReference>
<proteinExistence type="predicted"/>
<dbReference type="EMBL" id="JAPVEB010000002">
    <property type="protein sequence ID" value="KAJ5275512.1"/>
    <property type="molecule type" value="Genomic_DNA"/>
</dbReference>
<dbReference type="PANTHER" id="PTHR43625">
    <property type="entry name" value="AFLATOXIN B1 ALDEHYDE REDUCTASE"/>
    <property type="match status" value="1"/>
</dbReference>
<organism evidence="3 4">
    <name type="scientific">Penicillium chrysogenum</name>
    <name type="common">Penicillium notatum</name>
    <dbReference type="NCBI Taxonomy" id="5076"/>
    <lineage>
        <taxon>Eukaryota</taxon>
        <taxon>Fungi</taxon>
        <taxon>Dikarya</taxon>
        <taxon>Ascomycota</taxon>
        <taxon>Pezizomycotina</taxon>
        <taxon>Eurotiomycetes</taxon>
        <taxon>Eurotiomycetidae</taxon>
        <taxon>Eurotiales</taxon>
        <taxon>Aspergillaceae</taxon>
        <taxon>Penicillium</taxon>
        <taxon>Penicillium chrysogenum species complex</taxon>
    </lineage>
</organism>
<dbReference type="InterPro" id="IPR023210">
    <property type="entry name" value="NADP_OxRdtase_dom"/>
</dbReference>
<sequence>MAALSKLPLRQLGRNGPLVPRLGLGSTGASGIYNAPLSEVDHLAFLDEAYNRGETFWDTADKYGASEDVLGKWFAANPDKRENIFLSIKFGIILTPGQSPPFKVAPPEYCREAIEASLHPLNLPYVNVYYVHRLDKVTPIEKTMEAMEKSNSLSECSAESLRRAYAVHPITAVQVEFSLFCGTIESSQTRLLETARKLGVTIVCYSPPGNGFLTNTIRSRGDVKPGDSRVHLPWLKEEDLDKDVPVVEKIAGIAALKGFSSAQLALAWLLAQGDDIFPIPGTSRANRLVENLESVRVSVSTDEDKALWEIADAVVGTQFQGTTGYAFSDTPATHPSTVRRMF</sequence>
<evidence type="ECO:0000313" key="3">
    <source>
        <dbReference type="EMBL" id="KAJ5275512.1"/>
    </source>
</evidence>